<name>A0A2P2N6V2_RHIMU</name>
<dbReference type="EMBL" id="GGEC01057714">
    <property type="protein sequence ID" value="MBX38198.1"/>
    <property type="molecule type" value="Transcribed_RNA"/>
</dbReference>
<evidence type="ECO:0000313" key="1">
    <source>
        <dbReference type="EMBL" id="MBX38198.1"/>
    </source>
</evidence>
<dbReference type="AlphaFoldDB" id="A0A2P2N6V2"/>
<proteinExistence type="predicted"/>
<organism evidence="1">
    <name type="scientific">Rhizophora mucronata</name>
    <name type="common">Asiatic mangrove</name>
    <dbReference type="NCBI Taxonomy" id="61149"/>
    <lineage>
        <taxon>Eukaryota</taxon>
        <taxon>Viridiplantae</taxon>
        <taxon>Streptophyta</taxon>
        <taxon>Embryophyta</taxon>
        <taxon>Tracheophyta</taxon>
        <taxon>Spermatophyta</taxon>
        <taxon>Magnoliopsida</taxon>
        <taxon>eudicotyledons</taxon>
        <taxon>Gunneridae</taxon>
        <taxon>Pentapetalae</taxon>
        <taxon>rosids</taxon>
        <taxon>fabids</taxon>
        <taxon>Malpighiales</taxon>
        <taxon>Rhizophoraceae</taxon>
        <taxon>Rhizophora</taxon>
    </lineage>
</organism>
<reference evidence="1" key="1">
    <citation type="submission" date="2018-02" db="EMBL/GenBank/DDBJ databases">
        <title>Rhizophora mucronata_Transcriptome.</title>
        <authorList>
            <person name="Meera S.P."/>
            <person name="Sreeshan A."/>
            <person name="Augustine A."/>
        </authorList>
    </citation>
    <scope>NUCLEOTIDE SEQUENCE</scope>
    <source>
        <tissue evidence="1">Leaf</tissue>
    </source>
</reference>
<protein>
    <submittedName>
        <fullName evidence="1">Uncharacterized protein</fullName>
    </submittedName>
</protein>
<sequence>MHNGKTKTWLCVKIHTYRMAAKKDLTGSRNSSCLHIDV</sequence>
<accession>A0A2P2N6V2</accession>